<evidence type="ECO:0000313" key="3">
    <source>
        <dbReference type="Proteomes" id="UP000236248"/>
    </source>
</evidence>
<gene>
    <name evidence="2" type="ORF">NCAV_0461</name>
</gene>
<dbReference type="Proteomes" id="UP000236248">
    <property type="component" value="Chromosome NCAV"/>
</dbReference>
<dbReference type="KEGG" id="ncv:NCAV_0461"/>
<dbReference type="RefSeq" id="WP_103287529.1">
    <property type="nucleotide sequence ID" value="NZ_LT981265.1"/>
</dbReference>
<reference evidence="3" key="1">
    <citation type="submission" date="2018-01" db="EMBL/GenBank/DDBJ databases">
        <authorList>
            <person name="Kerou L M."/>
        </authorList>
    </citation>
    <scope>NUCLEOTIDE SEQUENCE [LARGE SCALE GENOMIC DNA]</scope>
    <source>
        <strain evidence="3">SCU2</strain>
    </source>
</reference>
<sequence length="148" mass="16692">MPIRKIDAIAIALLLVYFAVLPKIEQPFITTFFIFWITAYTLDAASTVLSRNITYETNRIFALFARMLGPLPALAVHFAIEVLFITFLPFVFLRMLSIEASAFIAMVTGMLHAYAALSNIMFRPSSSSSSTTNKSIYFGSYRLHTLYI</sequence>
<keyword evidence="3" id="KW-1185">Reference proteome</keyword>
<protein>
    <submittedName>
        <fullName evidence="2">Uncharacterized protein</fullName>
    </submittedName>
</protein>
<keyword evidence="1" id="KW-0472">Membrane</keyword>
<evidence type="ECO:0000313" key="2">
    <source>
        <dbReference type="EMBL" id="SPC33655.1"/>
    </source>
</evidence>
<accession>A0A2K5APU8</accession>
<dbReference type="EMBL" id="LT981265">
    <property type="protein sequence ID" value="SPC33655.1"/>
    <property type="molecule type" value="Genomic_DNA"/>
</dbReference>
<evidence type="ECO:0000256" key="1">
    <source>
        <dbReference type="SAM" id="Phobius"/>
    </source>
</evidence>
<proteinExistence type="predicted"/>
<dbReference type="GeneID" id="41594554"/>
<name>A0A2K5APU8_9ARCH</name>
<dbReference type="AlphaFoldDB" id="A0A2K5APU8"/>
<organism evidence="2 3">
    <name type="scientific">Candidatus Nitrosocaldus cavascurensis</name>
    <dbReference type="NCBI Taxonomy" id="2058097"/>
    <lineage>
        <taxon>Archaea</taxon>
        <taxon>Nitrososphaerota</taxon>
        <taxon>Nitrososphaeria</taxon>
        <taxon>Candidatus Nitrosocaldales</taxon>
        <taxon>Candidatus Nitrosocaldaceae</taxon>
        <taxon>Candidatus Nitrosocaldus</taxon>
    </lineage>
</organism>
<feature type="transmembrane region" description="Helical" evidence="1">
    <location>
        <begin position="98"/>
        <end position="117"/>
    </location>
</feature>
<keyword evidence="1" id="KW-0812">Transmembrane</keyword>
<feature type="transmembrane region" description="Helical" evidence="1">
    <location>
        <begin position="71"/>
        <end position="92"/>
    </location>
</feature>
<keyword evidence="1" id="KW-1133">Transmembrane helix</keyword>